<dbReference type="Gene3D" id="3.90.1140.10">
    <property type="entry name" value="Cyclic phosphodiesterase"/>
    <property type="match status" value="1"/>
</dbReference>
<dbReference type="Proteomes" id="UP000016935">
    <property type="component" value="Unassembled WGS sequence"/>
</dbReference>
<dbReference type="AlphaFoldDB" id="R0JXI1"/>
<dbReference type="OrthoDB" id="514292at2759"/>
<dbReference type="STRING" id="671987.R0JXI1"/>
<dbReference type="HOGENOM" id="CLU_108991_1_0_1"/>
<organism evidence="1 2">
    <name type="scientific">Exserohilum turcicum (strain 28A)</name>
    <name type="common">Northern leaf blight fungus</name>
    <name type="synonym">Setosphaeria turcica</name>
    <dbReference type="NCBI Taxonomy" id="671987"/>
    <lineage>
        <taxon>Eukaryota</taxon>
        <taxon>Fungi</taxon>
        <taxon>Dikarya</taxon>
        <taxon>Ascomycota</taxon>
        <taxon>Pezizomycotina</taxon>
        <taxon>Dothideomycetes</taxon>
        <taxon>Pleosporomycetidae</taxon>
        <taxon>Pleosporales</taxon>
        <taxon>Pleosporineae</taxon>
        <taxon>Pleosporaceae</taxon>
        <taxon>Exserohilum</taxon>
    </lineage>
</organism>
<dbReference type="eggNOG" id="ENOG502S8HR">
    <property type="taxonomic scope" value="Eukaryota"/>
</dbReference>
<dbReference type="SUPFAM" id="SSF55144">
    <property type="entry name" value="LigT-like"/>
    <property type="match status" value="1"/>
</dbReference>
<dbReference type="PANTHER" id="PTHR28141:SF1">
    <property type="entry name" value="2',3'-CYCLIC-NUCLEOTIDE 3'-PHOSPHODIESTERASE"/>
    <property type="match status" value="1"/>
</dbReference>
<dbReference type="RefSeq" id="XP_008030467.1">
    <property type="nucleotide sequence ID" value="XM_008032276.1"/>
</dbReference>
<evidence type="ECO:0000313" key="1">
    <source>
        <dbReference type="EMBL" id="EOA82179.1"/>
    </source>
</evidence>
<dbReference type="EMBL" id="KB908855">
    <property type="protein sequence ID" value="EOA82179.1"/>
    <property type="molecule type" value="Genomic_DNA"/>
</dbReference>
<reference evidence="1 2" key="1">
    <citation type="journal article" date="2012" name="PLoS Pathog.">
        <title>Diverse lifestyles and strategies of plant pathogenesis encoded in the genomes of eighteen Dothideomycetes fungi.</title>
        <authorList>
            <person name="Ohm R.A."/>
            <person name="Feau N."/>
            <person name="Henrissat B."/>
            <person name="Schoch C.L."/>
            <person name="Horwitz B.A."/>
            <person name="Barry K.W."/>
            <person name="Condon B.J."/>
            <person name="Copeland A.C."/>
            <person name="Dhillon B."/>
            <person name="Glaser F."/>
            <person name="Hesse C.N."/>
            <person name="Kosti I."/>
            <person name="LaButti K."/>
            <person name="Lindquist E.A."/>
            <person name="Lucas S."/>
            <person name="Salamov A.A."/>
            <person name="Bradshaw R.E."/>
            <person name="Ciuffetti L."/>
            <person name="Hamelin R.C."/>
            <person name="Kema G.H.J."/>
            <person name="Lawrence C."/>
            <person name="Scott J.A."/>
            <person name="Spatafora J.W."/>
            <person name="Turgeon B.G."/>
            <person name="de Wit P.J.G.M."/>
            <person name="Zhong S."/>
            <person name="Goodwin S.B."/>
            <person name="Grigoriev I.V."/>
        </authorList>
    </citation>
    <scope>NUCLEOTIDE SEQUENCE [LARGE SCALE GENOMIC DNA]</scope>
    <source>
        <strain evidence="2">28A</strain>
    </source>
</reference>
<dbReference type="Pfam" id="PF07823">
    <property type="entry name" value="CPDase"/>
    <property type="match status" value="1"/>
</dbReference>
<keyword evidence="2" id="KW-1185">Reference proteome</keyword>
<dbReference type="InterPro" id="IPR012386">
    <property type="entry name" value="Cyclic-nucl_3Pdiesterase"/>
</dbReference>
<accession>R0JXI1</accession>
<dbReference type="InterPro" id="IPR009097">
    <property type="entry name" value="Cyclic_Pdiesterase"/>
</dbReference>
<dbReference type="GO" id="GO:0004113">
    <property type="term" value="F:2',3'-cyclic-nucleotide 3'-phosphodiesterase activity"/>
    <property type="evidence" value="ECO:0007669"/>
    <property type="project" value="TreeGrafter"/>
</dbReference>
<proteinExistence type="predicted"/>
<evidence type="ECO:0008006" key="3">
    <source>
        <dbReference type="Google" id="ProtNLM"/>
    </source>
</evidence>
<reference evidence="1 2" key="2">
    <citation type="journal article" date="2013" name="PLoS Genet.">
        <title>Comparative genome structure, secondary metabolite, and effector coding capacity across Cochliobolus pathogens.</title>
        <authorList>
            <person name="Condon B.J."/>
            <person name="Leng Y."/>
            <person name="Wu D."/>
            <person name="Bushley K.E."/>
            <person name="Ohm R.A."/>
            <person name="Otillar R."/>
            <person name="Martin J."/>
            <person name="Schackwitz W."/>
            <person name="Grimwood J."/>
            <person name="MohdZainudin N."/>
            <person name="Xue C."/>
            <person name="Wang R."/>
            <person name="Manning V.A."/>
            <person name="Dhillon B."/>
            <person name="Tu Z.J."/>
            <person name="Steffenson B.J."/>
            <person name="Salamov A."/>
            <person name="Sun H."/>
            <person name="Lowry S."/>
            <person name="LaButti K."/>
            <person name="Han J."/>
            <person name="Copeland A."/>
            <person name="Lindquist E."/>
            <person name="Barry K."/>
            <person name="Schmutz J."/>
            <person name="Baker S.E."/>
            <person name="Ciuffetti L.M."/>
            <person name="Grigoriev I.V."/>
            <person name="Zhong S."/>
            <person name="Turgeon B.G."/>
        </authorList>
    </citation>
    <scope>NUCLEOTIDE SEQUENCE [LARGE SCALE GENOMIC DNA]</scope>
    <source>
        <strain evidence="2">28A</strain>
    </source>
</reference>
<evidence type="ECO:0000313" key="2">
    <source>
        <dbReference type="Proteomes" id="UP000016935"/>
    </source>
</evidence>
<dbReference type="GO" id="GO:0009187">
    <property type="term" value="P:cyclic nucleotide metabolic process"/>
    <property type="evidence" value="ECO:0007669"/>
    <property type="project" value="TreeGrafter"/>
</dbReference>
<gene>
    <name evidence="1" type="ORF">SETTUDRAFT_122427</name>
</gene>
<protein>
    <recommendedName>
        <fullName evidence="3">2',3'-cyclic-nucleotide 3'-phosphodiesterase</fullName>
    </recommendedName>
</protein>
<name>R0JXI1_EXST2</name>
<dbReference type="PANTHER" id="PTHR28141">
    <property type="entry name" value="2',3'-CYCLIC-NUCLEOTIDE 3'-PHOSPHODIESTERASE"/>
    <property type="match status" value="1"/>
</dbReference>
<dbReference type="GeneID" id="19395881"/>
<sequence>MPGSSLWLLPPADHPLNKVLPGLIDQTSKSFGSPHRFLPHVTLTSEISPSKYGSDGPAWLSALDLGPAKDVRVNLERLGSDDFFFRKLYIKCEKDGGLKTLAKQCRKHVDGYADEKTAQDWAKEAYMPHVSLMYHDCPQVDEKELVAVDTLEVKLGGTGDMSGWVGGRVVLVPTDKPIDQWVPIAERVI</sequence>